<feature type="compositionally biased region" description="Polar residues" evidence="2">
    <location>
        <begin position="188"/>
        <end position="211"/>
    </location>
</feature>
<dbReference type="PANTHER" id="PTHR39610:SF1">
    <property type="match status" value="1"/>
</dbReference>
<feature type="coiled-coil region" evidence="1">
    <location>
        <begin position="232"/>
        <end position="259"/>
    </location>
</feature>
<feature type="compositionally biased region" description="Low complexity" evidence="2">
    <location>
        <begin position="1"/>
        <end position="22"/>
    </location>
</feature>
<evidence type="ECO:0000256" key="2">
    <source>
        <dbReference type="SAM" id="MobiDB-lite"/>
    </source>
</evidence>
<feature type="region of interest" description="Disordered" evidence="2">
    <location>
        <begin position="138"/>
        <end position="229"/>
    </location>
</feature>
<dbReference type="EMBL" id="MU006778">
    <property type="protein sequence ID" value="KAF2645064.1"/>
    <property type="molecule type" value="Genomic_DNA"/>
</dbReference>
<proteinExistence type="predicted"/>
<keyword evidence="4" id="KW-1185">Reference proteome</keyword>
<protein>
    <submittedName>
        <fullName evidence="3">Uncharacterized protein</fullName>
    </submittedName>
</protein>
<evidence type="ECO:0000313" key="4">
    <source>
        <dbReference type="Proteomes" id="UP000799753"/>
    </source>
</evidence>
<dbReference type="PANTHER" id="PTHR39610">
    <property type="entry name" value="BZIP DOMAIN-CONTAINING PROTEIN-RELATED"/>
    <property type="match status" value="1"/>
</dbReference>
<feature type="compositionally biased region" description="Low complexity" evidence="2">
    <location>
        <begin position="138"/>
        <end position="153"/>
    </location>
</feature>
<name>A0A6A6SFR5_9PLEO</name>
<accession>A0A6A6SFR5</accession>
<feature type="compositionally biased region" description="Low complexity" evidence="2">
    <location>
        <begin position="286"/>
        <end position="296"/>
    </location>
</feature>
<dbReference type="AlphaFoldDB" id="A0A6A6SFR5"/>
<keyword evidence="1" id="KW-0175">Coiled coil</keyword>
<feature type="region of interest" description="Disordered" evidence="2">
    <location>
        <begin position="263"/>
        <end position="306"/>
    </location>
</feature>
<feature type="region of interest" description="Disordered" evidence="2">
    <location>
        <begin position="1"/>
        <end position="88"/>
    </location>
</feature>
<feature type="compositionally biased region" description="Polar residues" evidence="2">
    <location>
        <begin position="69"/>
        <end position="79"/>
    </location>
</feature>
<feature type="compositionally biased region" description="Low complexity" evidence="2">
    <location>
        <begin position="34"/>
        <end position="56"/>
    </location>
</feature>
<evidence type="ECO:0000313" key="3">
    <source>
        <dbReference type="EMBL" id="KAF2645064.1"/>
    </source>
</evidence>
<evidence type="ECO:0000256" key="1">
    <source>
        <dbReference type="SAM" id="Coils"/>
    </source>
</evidence>
<dbReference type="OrthoDB" id="5401654at2759"/>
<feature type="compositionally biased region" description="Polar residues" evidence="2">
    <location>
        <begin position="23"/>
        <end position="33"/>
    </location>
</feature>
<dbReference type="Proteomes" id="UP000799753">
    <property type="component" value="Unassembled WGS sequence"/>
</dbReference>
<sequence length="306" mass="32342">MPDLNSIPPSSRNPTTTSTSSNVNVQSAQATPGSRSAQISRQSSTSASRRTSQIYPMSPPPLPLASPSGTVPASTTQHSHAFPPLSPSVGHVTGVDAAGVPMRHPRPLTEAELYLELEKEQEAVVNRLTRELSALRAHTSSVASNTSSATSNVHIDHDITGPTHPTSARRHRSSSSVSRNSVPPYSIPLTSATTSIPHHRYSVSSQSATNDASAAQQARSASVVSTPRYEEVAHYRGELEEAKRENDVLKRRIRELERMIRGGAETDAQRGRRSASAQGNGAGDEAAATATTTASANVVDGTSSRS</sequence>
<feature type="compositionally biased region" description="Low complexity" evidence="2">
    <location>
        <begin position="212"/>
        <end position="225"/>
    </location>
</feature>
<gene>
    <name evidence="3" type="ORF">P280DRAFT_466294</name>
</gene>
<organism evidence="3 4">
    <name type="scientific">Massarina eburnea CBS 473.64</name>
    <dbReference type="NCBI Taxonomy" id="1395130"/>
    <lineage>
        <taxon>Eukaryota</taxon>
        <taxon>Fungi</taxon>
        <taxon>Dikarya</taxon>
        <taxon>Ascomycota</taxon>
        <taxon>Pezizomycotina</taxon>
        <taxon>Dothideomycetes</taxon>
        <taxon>Pleosporomycetidae</taxon>
        <taxon>Pleosporales</taxon>
        <taxon>Massarineae</taxon>
        <taxon>Massarinaceae</taxon>
        <taxon>Massarina</taxon>
    </lineage>
</organism>
<reference evidence="3" key="1">
    <citation type="journal article" date="2020" name="Stud. Mycol.">
        <title>101 Dothideomycetes genomes: a test case for predicting lifestyles and emergence of pathogens.</title>
        <authorList>
            <person name="Haridas S."/>
            <person name="Albert R."/>
            <person name="Binder M."/>
            <person name="Bloem J."/>
            <person name="Labutti K."/>
            <person name="Salamov A."/>
            <person name="Andreopoulos B."/>
            <person name="Baker S."/>
            <person name="Barry K."/>
            <person name="Bills G."/>
            <person name="Bluhm B."/>
            <person name="Cannon C."/>
            <person name="Castanera R."/>
            <person name="Culley D."/>
            <person name="Daum C."/>
            <person name="Ezra D."/>
            <person name="Gonzalez J."/>
            <person name="Henrissat B."/>
            <person name="Kuo A."/>
            <person name="Liang C."/>
            <person name="Lipzen A."/>
            <person name="Lutzoni F."/>
            <person name="Magnuson J."/>
            <person name="Mondo S."/>
            <person name="Nolan M."/>
            <person name="Ohm R."/>
            <person name="Pangilinan J."/>
            <person name="Park H.-J."/>
            <person name="Ramirez L."/>
            <person name="Alfaro M."/>
            <person name="Sun H."/>
            <person name="Tritt A."/>
            <person name="Yoshinaga Y."/>
            <person name="Zwiers L.-H."/>
            <person name="Turgeon B."/>
            <person name="Goodwin S."/>
            <person name="Spatafora J."/>
            <person name="Crous P."/>
            <person name="Grigoriev I."/>
        </authorList>
    </citation>
    <scope>NUCLEOTIDE SEQUENCE</scope>
    <source>
        <strain evidence="3">CBS 473.64</strain>
    </source>
</reference>